<proteinExistence type="predicted"/>
<feature type="compositionally biased region" description="Basic and acidic residues" evidence="1">
    <location>
        <begin position="563"/>
        <end position="572"/>
    </location>
</feature>
<evidence type="ECO:0000313" key="2">
    <source>
        <dbReference type="EMBL" id="CDW83040.1"/>
    </source>
</evidence>
<reference evidence="2 3" key="1">
    <citation type="submission" date="2014-06" db="EMBL/GenBank/DDBJ databases">
        <authorList>
            <person name="Swart Estienne"/>
        </authorList>
    </citation>
    <scope>NUCLEOTIDE SEQUENCE [LARGE SCALE GENOMIC DNA]</scope>
    <source>
        <strain evidence="2 3">130c</strain>
    </source>
</reference>
<dbReference type="AlphaFoldDB" id="A0A078AKZ6"/>
<evidence type="ECO:0000313" key="3">
    <source>
        <dbReference type="Proteomes" id="UP000039865"/>
    </source>
</evidence>
<dbReference type="Proteomes" id="UP000039865">
    <property type="component" value="Unassembled WGS sequence"/>
</dbReference>
<feature type="region of interest" description="Disordered" evidence="1">
    <location>
        <begin position="563"/>
        <end position="587"/>
    </location>
</feature>
<name>A0A078AKZ6_STYLE</name>
<evidence type="ECO:0000256" key="1">
    <source>
        <dbReference type="SAM" id="MobiDB-lite"/>
    </source>
</evidence>
<keyword evidence="3" id="KW-1185">Reference proteome</keyword>
<accession>A0A078AKZ6</accession>
<sequence>MSLDDMFEEVESNELKRFYSEDISDGTQKIHISSVHLYLEQPFPIPIYFTEFLDIAFEKYINHSLLRTPKDMQLFQSNLSIVQFQFPEHIKDQLQPAASFETINQNLMKRMNKQYLMLFIKLKGTKNDEFYQLMPLIIAYGIKQTIVDLILYGSDIFKKEDQFIQMIQFIHNMIYGIDISYSYAQLLKSQFTNPVQSQQKLQLQKIEDQKISSIQNSPTGLKLKNAFKRRNAFSLNTRSEVQKTQLDQFDQELQKLFDEKQLKEFNEKKKRLLRPNFNPTKISSFYGKQMQQKQSVSALEKFETNVLSPSLLQEFNSTETNNPLRMSENRKLKHIKSLVPVEIDRFEKEFKKIAMTARYQNKKQKKISFILDKVQHSLELDKRKSRLMKKELNQSISLETLKPTIQDRYEIKPDMFMVDTYQQDKKQEYRELLFKVGVNISDQGNVSESKGLGHMEKLRQILKYKPGDKNFNMNEINDILRKTRDEQLQSEIAAAPVVKYQDEEQNKIRFPQIKKRKFKNKEAFEDEDLNPIDKQKQEQLLKEKIKIQYLERVMLENEIFNKKQKKKEEQAKKNKNGGKTEQSDYEDDDQGIKFQSKFIKENSENLVKQAMQKRDNPKKTQLELINIAEKLRKIKLKFENQTNSLLNDEQTANEFDSLLDKLKDDYKREQVIARKMK</sequence>
<protein>
    <submittedName>
        <fullName evidence="2">Uncharacterized protein</fullName>
    </submittedName>
</protein>
<dbReference type="InParanoid" id="A0A078AKZ6"/>
<gene>
    <name evidence="2" type="primary">Contig7193.g354</name>
    <name evidence="2" type="ORF">STYLEM_12079</name>
</gene>
<dbReference type="EMBL" id="CCKQ01011469">
    <property type="protein sequence ID" value="CDW83040.1"/>
    <property type="molecule type" value="Genomic_DNA"/>
</dbReference>
<organism evidence="2 3">
    <name type="scientific">Stylonychia lemnae</name>
    <name type="common">Ciliate</name>
    <dbReference type="NCBI Taxonomy" id="5949"/>
    <lineage>
        <taxon>Eukaryota</taxon>
        <taxon>Sar</taxon>
        <taxon>Alveolata</taxon>
        <taxon>Ciliophora</taxon>
        <taxon>Intramacronucleata</taxon>
        <taxon>Spirotrichea</taxon>
        <taxon>Stichotrichia</taxon>
        <taxon>Sporadotrichida</taxon>
        <taxon>Oxytrichidae</taxon>
        <taxon>Stylonychinae</taxon>
        <taxon>Stylonychia</taxon>
    </lineage>
</organism>